<accession>A0A0V0QXC4</accession>
<dbReference type="GO" id="GO:0051536">
    <property type="term" value="F:iron-sulfur cluster binding"/>
    <property type="evidence" value="ECO:0007669"/>
    <property type="project" value="UniProtKB-KW"/>
</dbReference>
<dbReference type="GO" id="GO:0003735">
    <property type="term" value="F:structural constituent of ribosome"/>
    <property type="evidence" value="ECO:0007669"/>
    <property type="project" value="TreeGrafter"/>
</dbReference>
<dbReference type="Gene3D" id="3.40.50.150">
    <property type="entry name" value="Vaccinia Virus protein VP39"/>
    <property type="match status" value="1"/>
</dbReference>
<dbReference type="Proteomes" id="UP000054937">
    <property type="component" value="Unassembled WGS sequence"/>
</dbReference>
<dbReference type="PANTHER" id="PTHR13184">
    <property type="entry name" value="37S RIBOSOMAL PROTEIN S22"/>
    <property type="match status" value="1"/>
</dbReference>
<dbReference type="OMA" id="DFISIAY"/>
<dbReference type="InterPro" id="IPR015324">
    <property type="entry name" value="Ribosomal_Rsm22-like"/>
</dbReference>
<evidence type="ECO:0000256" key="8">
    <source>
        <dbReference type="SAM" id="Coils"/>
    </source>
</evidence>
<dbReference type="InterPro" id="IPR029063">
    <property type="entry name" value="SAM-dependent_MTases_sf"/>
</dbReference>
<evidence type="ECO:0000256" key="7">
    <source>
        <dbReference type="ARBA" id="ARBA00045681"/>
    </source>
</evidence>
<name>A0A0V0QXC4_PSEPJ</name>
<comment type="function">
    <text evidence="7">Mitochondrial ribosome (mitoribosome) assembly factor. Binds at the interface of the head and body domains of the mitochondrial small ribosomal subunit (mt-SSU), occluding the mRNA channel and preventing compaction of the head domain towards the body. Probable inactive methyltransferase: retains the characteristic folding and ability to bind S-adenosyl-L-methionine, but it probably lost its methyltransferase activity.</text>
</comment>
<feature type="region of interest" description="Disordered" evidence="9">
    <location>
        <begin position="145"/>
        <end position="175"/>
    </location>
</feature>
<proteinExistence type="predicted"/>
<keyword evidence="11" id="KW-1185">Reference proteome</keyword>
<dbReference type="FunCoup" id="A0A0V0QXC4">
    <property type="interactions" value="273"/>
</dbReference>
<dbReference type="InterPro" id="IPR052571">
    <property type="entry name" value="Mt_RNA_Methyltransferase"/>
</dbReference>
<keyword evidence="2" id="KW-0479">Metal-binding</keyword>
<evidence type="ECO:0000256" key="4">
    <source>
        <dbReference type="ARBA" id="ARBA00023004"/>
    </source>
</evidence>
<dbReference type="EMBL" id="LDAU01000092">
    <property type="protein sequence ID" value="KRX06714.1"/>
    <property type="molecule type" value="Genomic_DNA"/>
</dbReference>
<sequence length="537" mass="63746">MGEKMSFKQKLQVKKESQFQEMLKEQQQNQKEQQELQEELKEHFDEKFLMAKQNINAVEIPKLIQRRAQQVFSKYHVKDIRDMGQNFINLYQKLHQGEKPQDYLTVDPFISSFDIKKDLSSGANDYIYLRDSKLSKVEADALAEKKRQERVQKQKENREKTEKARQNSRQDDEDIDELNIDNRFQQKEQTNEEIIRKQNQENPNQQLLKYNQNMAIAYLLRKLPGTYAVQKRIINEIKKRLPEFQPTSFLDYGAGLGQSSHIINEYYPDLKKQILLEPSTVMRKLGKHITQDIENNLWVDNLARMATIPNTQSFDLILCSFVLEEVPSAYARQLIIDTLWNKLSKNGILIFISPGSPMGSRFTHDVRNHILNNKSESDPYIIAPCAHQGKCPLAQNKETWCHFEQKYYKYKKDVFPKKNTENNYGTEKYSYVVIQKGKNFEFDIDNYEEIQQLETWQQSFSWNRILFPSIKKGGHIILNLCSNEGEYERRIITKSHKEFGPKGYKELKKLNWGDFWRFEKRIPNKFRKEGLRGKRLW</sequence>
<dbReference type="InParanoid" id="A0A0V0QXC4"/>
<feature type="coiled-coil region" evidence="8">
    <location>
        <begin position="15"/>
        <end position="46"/>
    </location>
</feature>
<reference evidence="10 11" key="1">
    <citation type="journal article" date="2015" name="Sci. Rep.">
        <title>Genome of the facultative scuticociliatosis pathogen Pseudocohnilembus persalinus provides insight into its virulence through horizontal gene transfer.</title>
        <authorList>
            <person name="Xiong J."/>
            <person name="Wang G."/>
            <person name="Cheng J."/>
            <person name="Tian M."/>
            <person name="Pan X."/>
            <person name="Warren A."/>
            <person name="Jiang C."/>
            <person name="Yuan D."/>
            <person name="Miao W."/>
        </authorList>
    </citation>
    <scope>NUCLEOTIDE SEQUENCE [LARGE SCALE GENOMIC DNA]</scope>
    <source>
        <strain evidence="10">36N120E</strain>
    </source>
</reference>
<dbReference type="GO" id="GO:0005763">
    <property type="term" value="C:mitochondrial small ribosomal subunit"/>
    <property type="evidence" value="ECO:0007669"/>
    <property type="project" value="TreeGrafter"/>
</dbReference>
<evidence type="ECO:0000313" key="10">
    <source>
        <dbReference type="EMBL" id="KRX06714.1"/>
    </source>
</evidence>
<keyword evidence="4" id="KW-0408">Iron</keyword>
<dbReference type="AlphaFoldDB" id="A0A0V0QXC4"/>
<dbReference type="PANTHER" id="PTHR13184:SF5">
    <property type="entry name" value="METHYLTRANSFERASE-LIKE PROTEIN 17, MITOCHONDRIAL"/>
    <property type="match status" value="1"/>
</dbReference>
<dbReference type="GO" id="GO:0008168">
    <property type="term" value="F:methyltransferase activity"/>
    <property type="evidence" value="ECO:0007669"/>
    <property type="project" value="InterPro"/>
</dbReference>
<gene>
    <name evidence="10" type="ORF">PPERSA_09116</name>
</gene>
<keyword evidence="8" id="KW-0175">Coiled coil</keyword>
<feature type="compositionally biased region" description="Basic and acidic residues" evidence="9">
    <location>
        <begin position="145"/>
        <end position="170"/>
    </location>
</feature>
<evidence type="ECO:0000256" key="3">
    <source>
        <dbReference type="ARBA" id="ARBA00022946"/>
    </source>
</evidence>
<dbReference type="Pfam" id="PF09243">
    <property type="entry name" value="Rsm22"/>
    <property type="match status" value="1"/>
</dbReference>
<keyword evidence="3" id="KW-0809">Transit peptide</keyword>
<keyword evidence="6" id="KW-0496">Mitochondrion</keyword>
<dbReference type="GO" id="GO:0046872">
    <property type="term" value="F:metal ion binding"/>
    <property type="evidence" value="ECO:0007669"/>
    <property type="project" value="UniProtKB-KW"/>
</dbReference>
<evidence type="ECO:0000256" key="1">
    <source>
        <dbReference type="ARBA" id="ARBA00004173"/>
    </source>
</evidence>
<dbReference type="OrthoDB" id="421327at2759"/>
<keyword evidence="5" id="KW-0411">Iron-sulfur</keyword>
<dbReference type="CDD" id="cd02440">
    <property type="entry name" value="AdoMet_MTases"/>
    <property type="match status" value="1"/>
</dbReference>
<comment type="caution">
    <text evidence="10">The sequence shown here is derived from an EMBL/GenBank/DDBJ whole genome shotgun (WGS) entry which is preliminary data.</text>
</comment>
<evidence type="ECO:0000313" key="11">
    <source>
        <dbReference type="Proteomes" id="UP000054937"/>
    </source>
</evidence>
<organism evidence="10 11">
    <name type="scientific">Pseudocohnilembus persalinus</name>
    <name type="common">Ciliate</name>
    <dbReference type="NCBI Taxonomy" id="266149"/>
    <lineage>
        <taxon>Eukaryota</taxon>
        <taxon>Sar</taxon>
        <taxon>Alveolata</taxon>
        <taxon>Ciliophora</taxon>
        <taxon>Intramacronucleata</taxon>
        <taxon>Oligohymenophorea</taxon>
        <taxon>Scuticociliatia</taxon>
        <taxon>Philasterida</taxon>
        <taxon>Pseudocohnilembidae</taxon>
        <taxon>Pseudocohnilembus</taxon>
    </lineage>
</organism>
<evidence type="ECO:0000256" key="9">
    <source>
        <dbReference type="SAM" id="MobiDB-lite"/>
    </source>
</evidence>
<evidence type="ECO:0000256" key="6">
    <source>
        <dbReference type="ARBA" id="ARBA00023128"/>
    </source>
</evidence>
<comment type="subcellular location">
    <subcellularLocation>
        <location evidence="1">Mitochondrion</location>
    </subcellularLocation>
</comment>
<protein>
    <submittedName>
        <fullName evidence="10">Uncharacterized protein</fullName>
    </submittedName>
</protein>
<evidence type="ECO:0000256" key="2">
    <source>
        <dbReference type="ARBA" id="ARBA00022723"/>
    </source>
</evidence>
<dbReference type="GO" id="GO:0006412">
    <property type="term" value="P:translation"/>
    <property type="evidence" value="ECO:0007669"/>
    <property type="project" value="InterPro"/>
</dbReference>
<dbReference type="SUPFAM" id="SSF53335">
    <property type="entry name" value="S-adenosyl-L-methionine-dependent methyltransferases"/>
    <property type="match status" value="1"/>
</dbReference>
<evidence type="ECO:0000256" key="5">
    <source>
        <dbReference type="ARBA" id="ARBA00023014"/>
    </source>
</evidence>